<dbReference type="Proteomes" id="UP000179001">
    <property type="component" value="Unassembled WGS sequence"/>
</dbReference>
<organism evidence="1 2">
    <name type="scientific">Candidatus Falkowbacteria bacterium RIFOXYC2_FULL_36_12</name>
    <dbReference type="NCBI Taxonomy" id="1798002"/>
    <lineage>
        <taxon>Bacteria</taxon>
        <taxon>Candidatus Falkowiibacteriota</taxon>
    </lineage>
</organism>
<protein>
    <submittedName>
        <fullName evidence="1">Uncharacterized protein</fullName>
    </submittedName>
</protein>
<dbReference type="STRING" id="1798002.A2478_01510"/>
<dbReference type="AlphaFoldDB" id="A0A1F5T339"/>
<dbReference type="EMBL" id="MFGJ01000001">
    <property type="protein sequence ID" value="OGF33360.1"/>
    <property type="molecule type" value="Genomic_DNA"/>
</dbReference>
<evidence type="ECO:0000313" key="1">
    <source>
        <dbReference type="EMBL" id="OGF33360.1"/>
    </source>
</evidence>
<gene>
    <name evidence="1" type="ORF">A2478_01510</name>
</gene>
<reference evidence="1 2" key="1">
    <citation type="journal article" date="2016" name="Nat. Commun.">
        <title>Thousands of microbial genomes shed light on interconnected biogeochemical processes in an aquifer system.</title>
        <authorList>
            <person name="Anantharaman K."/>
            <person name="Brown C.T."/>
            <person name="Hug L.A."/>
            <person name="Sharon I."/>
            <person name="Castelle C.J."/>
            <person name="Probst A.J."/>
            <person name="Thomas B.C."/>
            <person name="Singh A."/>
            <person name="Wilkins M.J."/>
            <person name="Karaoz U."/>
            <person name="Brodie E.L."/>
            <person name="Williams K.H."/>
            <person name="Hubbard S.S."/>
            <person name="Banfield J.F."/>
        </authorList>
    </citation>
    <scope>NUCLEOTIDE SEQUENCE [LARGE SCALE GENOMIC DNA]</scope>
</reference>
<comment type="caution">
    <text evidence="1">The sequence shown here is derived from an EMBL/GenBank/DDBJ whole genome shotgun (WGS) entry which is preliminary data.</text>
</comment>
<proteinExistence type="predicted"/>
<name>A0A1F5T339_9BACT</name>
<accession>A0A1F5T339</accession>
<evidence type="ECO:0000313" key="2">
    <source>
        <dbReference type="Proteomes" id="UP000179001"/>
    </source>
</evidence>
<sequence>MDQPTATSVVGYRRQAERELNQFAQMLWTQMPIELHGFREKNHLFHNLETFIQFLAGTLFVKYAKTCSPNSPDASFAFEFIDNIDPRGIFTSFDTAINAFRKLENTWNWAVQVIVAPWLDVKLESPNKKVFFVTMYFKIDEHELDRQAAKHLQRG</sequence>